<evidence type="ECO:0000256" key="7">
    <source>
        <dbReference type="SAM" id="MobiDB-lite"/>
    </source>
</evidence>
<keyword evidence="6" id="KW-0325">Glycoprotein</keyword>
<dbReference type="InterPro" id="IPR050726">
    <property type="entry name" value="mGluR"/>
</dbReference>
<evidence type="ECO:0000256" key="1">
    <source>
        <dbReference type="ARBA" id="ARBA00004141"/>
    </source>
</evidence>
<dbReference type="Proteomes" id="UP000594454">
    <property type="component" value="Chromosome 4"/>
</dbReference>
<keyword evidence="5" id="KW-0675">Receptor</keyword>
<evidence type="ECO:0000256" key="6">
    <source>
        <dbReference type="ARBA" id="ARBA00023180"/>
    </source>
</evidence>
<keyword evidence="3" id="KW-1133">Transmembrane helix</keyword>
<sequence length="333" mass="36233">MECLTYCVLFSLFTSQSGRLAFANSRGNETIPLTSEIQTQLQIDKNDTALISALNAPSSPDLQLVDTSTDTGSFSSTESAYRNDELISAPTAYTPSSIQTKNTSTKAATGSSKGSAKPTEGGNNFGILTTKTVRRPEPVALTSAELTTIPLDESLFTEKWNENFESTLGEWNRYRPSVTTMRATFANEISTTVESEKRNQHHLTGGSGLTTGSQIEQELSDSHLTNDSQRATPETPVWPVKHASVVEGDVILGGLMMVHSREDNITCGPIMPQGGIQALEAMLFTLDRINAIQLLPNITLGAHILDDCDKDTYGLEMAVDFIKGKIRSRFNFI</sequence>
<keyword evidence="4" id="KW-0472">Membrane</keyword>
<feature type="region of interest" description="Disordered" evidence="7">
    <location>
        <begin position="193"/>
        <end position="212"/>
    </location>
</feature>
<reference evidence="9 10" key="1">
    <citation type="submission" date="2020-11" db="EMBL/GenBank/DDBJ databases">
        <authorList>
            <person name="Wallbank WR R."/>
            <person name="Pardo Diaz C."/>
            <person name="Kozak K."/>
            <person name="Martin S."/>
            <person name="Jiggins C."/>
            <person name="Moest M."/>
            <person name="Warren A I."/>
            <person name="Generalovic N T."/>
            <person name="Byers J.R.P. K."/>
            <person name="Montejo-Kovacevich G."/>
            <person name="Yen C E."/>
        </authorList>
    </citation>
    <scope>NUCLEOTIDE SEQUENCE [LARGE SCALE GENOMIC DNA]</scope>
</reference>
<dbReference type="InterPro" id="IPR028082">
    <property type="entry name" value="Peripla_BP_I"/>
</dbReference>
<dbReference type="PANTHER" id="PTHR24060">
    <property type="entry name" value="METABOTROPIC GLUTAMATE RECEPTOR"/>
    <property type="match status" value="1"/>
</dbReference>
<dbReference type="PRINTS" id="PR00248">
    <property type="entry name" value="GPCRMGR"/>
</dbReference>
<name>A0A7R8YYF1_HERIL</name>
<proteinExistence type="predicted"/>
<evidence type="ECO:0000313" key="10">
    <source>
        <dbReference type="Proteomes" id="UP000594454"/>
    </source>
</evidence>
<dbReference type="SUPFAM" id="SSF53822">
    <property type="entry name" value="Periplasmic binding protein-like I"/>
    <property type="match status" value="1"/>
</dbReference>
<protein>
    <recommendedName>
        <fullName evidence="8">Receptor ligand binding region domain-containing protein</fullName>
    </recommendedName>
</protein>
<evidence type="ECO:0000256" key="2">
    <source>
        <dbReference type="ARBA" id="ARBA00022692"/>
    </source>
</evidence>
<feature type="region of interest" description="Disordered" evidence="7">
    <location>
        <begin position="62"/>
        <end position="81"/>
    </location>
</feature>
<accession>A0A7R8YYF1</accession>
<dbReference type="InParanoid" id="A0A7R8YYF1"/>
<evidence type="ECO:0000256" key="5">
    <source>
        <dbReference type="ARBA" id="ARBA00023170"/>
    </source>
</evidence>
<keyword evidence="2" id="KW-0812">Transmembrane</keyword>
<gene>
    <name evidence="9" type="ORF">HERILL_LOCUS11945</name>
</gene>
<evidence type="ECO:0000256" key="4">
    <source>
        <dbReference type="ARBA" id="ARBA00023136"/>
    </source>
</evidence>
<feature type="domain" description="Receptor ligand binding region" evidence="8">
    <location>
        <begin position="278"/>
        <end position="325"/>
    </location>
</feature>
<keyword evidence="10" id="KW-1185">Reference proteome</keyword>
<feature type="compositionally biased region" description="Polar residues" evidence="7">
    <location>
        <begin position="91"/>
        <end position="114"/>
    </location>
</feature>
<evidence type="ECO:0000313" key="9">
    <source>
        <dbReference type="EMBL" id="CAD7089390.1"/>
    </source>
</evidence>
<dbReference type="InterPro" id="IPR000337">
    <property type="entry name" value="GPCR_3"/>
</dbReference>
<dbReference type="AlphaFoldDB" id="A0A7R8YYF1"/>
<evidence type="ECO:0000259" key="8">
    <source>
        <dbReference type="Pfam" id="PF01094"/>
    </source>
</evidence>
<comment type="subcellular location">
    <subcellularLocation>
        <location evidence="1">Membrane</location>
        <topology evidence="1">Multi-pass membrane protein</topology>
    </subcellularLocation>
</comment>
<feature type="region of interest" description="Disordered" evidence="7">
    <location>
        <begin position="91"/>
        <end position="127"/>
    </location>
</feature>
<dbReference type="GO" id="GO:0004930">
    <property type="term" value="F:G protein-coupled receptor activity"/>
    <property type="evidence" value="ECO:0007669"/>
    <property type="project" value="InterPro"/>
</dbReference>
<organism evidence="9 10">
    <name type="scientific">Hermetia illucens</name>
    <name type="common">Black soldier fly</name>
    <dbReference type="NCBI Taxonomy" id="343691"/>
    <lineage>
        <taxon>Eukaryota</taxon>
        <taxon>Metazoa</taxon>
        <taxon>Ecdysozoa</taxon>
        <taxon>Arthropoda</taxon>
        <taxon>Hexapoda</taxon>
        <taxon>Insecta</taxon>
        <taxon>Pterygota</taxon>
        <taxon>Neoptera</taxon>
        <taxon>Endopterygota</taxon>
        <taxon>Diptera</taxon>
        <taxon>Brachycera</taxon>
        <taxon>Stratiomyomorpha</taxon>
        <taxon>Stratiomyidae</taxon>
        <taxon>Hermetiinae</taxon>
        <taxon>Hermetia</taxon>
    </lineage>
</organism>
<dbReference type="Pfam" id="PF01094">
    <property type="entry name" value="ANF_receptor"/>
    <property type="match status" value="1"/>
</dbReference>
<dbReference type="InterPro" id="IPR001828">
    <property type="entry name" value="ANF_lig-bd_rcpt"/>
</dbReference>
<dbReference type="Gene3D" id="3.40.50.2300">
    <property type="match status" value="1"/>
</dbReference>
<evidence type="ECO:0000256" key="3">
    <source>
        <dbReference type="ARBA" id="ARBA00022989"/>
    </source>
</evidence>
<dbReference type="OrthoDB" id="425344at2759"/>
<feature type="compositionally biased region" description="Low complexity" evidence="7">
    <location>
        <begin position="67"/>
        <end position="79"/>
    </location>
</feature>
<dbReference type="GO" id="GO:0016020">
    <property type="term" value="C:membrane"/>
    <property type="evidence" value="ECO:0007669"/>
    <property type="project" value="UniProtKB-SubCell"/>
</dbReference>
<dbReference type="EMBL" id="LR899012">
    <property type="protein sequence ID" value="CAD7089390.1"/>
    <property type="molecule type" value="Genomic_DNA"/>
</dbReference>